<dbReference type="EMBL" id="CYKH01001791">
    <property type="protein sequence ID" value="CUG90086.1"/>
    <property type="molecule type" value="Genomic_DNA"/>
</dbReference>
<accession>A0A0S4JES1</accession>
<sequence length="321" mass="33376">MLGSAFAIVVVSNMPCWTPQHHRGLSERILCSDATTTLQSNTEYLLEVQRVAYPVIPVALLPFMQQLGAMRDTTNASVLDDTTITIANTSIYSIDSAPDSPPSETVSPVITIVGLHATTMRNTTSVLIFDSAALLGGDTTLLINAWKTCRRPLITVPGVDTASVLAICGTTIFESGTRIAVTRVAGVVGPLISGFSLVPNPAMLTLRPNTTITFASVSSSGLGNEGSVFGLASASTASSLFSVVVVADSTLQTPYGINLYLSSLCGFGYLVGPSSIVSSTMPATLTLLCNTWSPAPLAELLTLSDARLAVEGIGGTCSSPR</sequence>
<dbReference type="VEuPathDB" id="TriTrypDB:BSAL_24930"/>
<name>A0A0S4JES1_BODSA</name>
<dbReference type="Proteomes" id="UP000051952">
    <property type="component" value="Unassembled WGS sequence"/>
</dbReference>
<evidence type="ECO:0000313" key="1">
    <source>
        <dbReference type="EMBL" id="CUG90086.1"/>
    </source>
</evidence>
<evidence type="ECO:0000313" key="2">
    <source>
        <dbReference type="Proteomes" id="UP000051952"/>
    </source>
</evidence>
<keyword evidence="2" id="KW-1185">Reference proteome</keyword>
<protein>
    <submittedName>
        <fullName evidence="1">Uncharacterized protein</fullName>
    </submittedName>
</protein>
<dbReference type="AlphaFoldDB" id="A0A0S4JES1"/>
<organism evidence="1 2">
    <name type="scientific">Bodo saltans</name>
    <name type="common">Flagellated protozoan</name>
    <dbReference type="NCBI Taxonomy" id="75058"/>
    <lineage>
        <taxon>Eukaryota</taxon>
        <taxon>Discoba</taxon>
        <taxon>Euglenozoa</taxon>
        <taxon>Kinetoplastea</taxon>
        <taxon>Metakinetoplastina</taxon>
        <taxon>Eubodonida</taxon>
        <taxon>Bodonidae</taxon>
        <taxon>Bodo</taxon>
    </lineage>
</organism>
<proteinExistence type="predicted"/>
<gene>
    <name evidence="1" type="ORF">BSAL_24930</name>
</gene>
<reference evidence="2" key="1">
    <citation type="submission" date="2015-09" db="EMBL/GenBank/DDBJ databases">
        <authorList>
            <consortium name="Pathogen Informatics"/>
        </authorList>
    </citation>
    <scope>NUCLEOTIDE SEQUENCE [LARGE SCALE GENOMIC DNA]</scope>
    <source>
        <strain evidence="2">Lake Konstanz</strain>
    </source>
</reference>